<reference evidence="3" key="1">
    <citation type="submission" date="2017-08" db="EMBL/GenBank/DDBJ databases">
        <title>Direct submision.</title>
        <authorList>
            <person name="Kim S.-J."/>
            <person name="Rhee S.-K."/>
        </authorList>
    </citation>
    <scope>NUCLEOTIDE SEQUENCE [LARGE SCALE GENOMIC DNA]</scope>
    <source>
        <strain evidence="3">GI5</strain>
    </source>
</reference>
<feature type="transmembrane region" description="Helical" evidence="1">
    <location>
        <begin position="6"/>
        <end position="27"/>
    </location>
</feature>
<protein>
    <submittedName>
        <fullName evidence="2">Uncharacterized protein</fullName>
    </submittedName>
</protein>
<keyword evidence="1" id="KW-1133">Transmembrane helix</keyword>
<evidence type="ECO:0000313" key="3">
    <source>
        <dbReference type="Proteomes" id="UP000235116"/>
    </source>
</evidence>
<evidence type="ECO:0000313" key="2">
    <source>
        <dbReference type="EMBL" id="AUM11089.1"/>
    </source>
</evidence>
<gene>
    <name evidence="2" type="ORF">Kalk_00960</name>
</gene>
<dbReference type="Proteomes" id="UP000235116">
    <property type="component" value="Chromosome"/>
</dbReference>
<accession>A0A2K9LFF3</accession>
<evidence type="ECO:0000256" key="1">
    <source>
        <dbReference type="SAM" id="Phobius"/>
    </source>
</evidence>
<sequence length="162" mass="18154">MSRAGLSYSVLYILAILVSPQTHIVLVTPEIQYEDYKDYILEITMKNIAINIILVLMAYLTVSTNSYADDPLKEQMQAQRSALKAFEGSPNLSAAKFAALEKSIALIKKRQQEKREENIACLEAEKNLPTDIETCFEVESTDDAQLSLLVLAVEQLVQAQQQ</sequence>
<keyword evidence="1" id="KW-0812">Transmembrane</keyword>
<organism evidence="2 3">
    <name type="scientific">Ketobacter alkanivorans</name>
    <dbReference type="NCBI Taxonomy" id="1917421"/>
    <lineage>
        <taxon>Bacteria</taxon>
        <taxon>Pseudomonadati</taxon>
        <taxon>Pseudomonadota</taxon>
        <taxon>Gammaproteobacteria</taxon>
        <taxon>Pseudomonadales</taxon>
        <taxon>Ketobacteraceae</taxon>
        <taxon>Ketobacter</taxon>
    </lineage>
</organism>
<dbReference type="KEGG" id="kak:Kalk_00960"/>
<keyword evidence="1" id="KW-0472">Membrane</keyword>
<feature type="transmembrane region" description="Helical" evidence="1">
    <location>
        <begin position="48"/>
        <end position="68"/>
    </location>
</feature>
<dbReference type="AlphaFoldDB" id="A0A2K9LFF3"/>
<proteinExistence type="predicted"/>
<keyword evidence="3" id="KW-1185">Reference proteome</keyword>
<dbReference type="EMBL" id="CP022684">
    <property type="protein sequence ID" value="AUM11089.1"/>
    <property type="molecule type" value="Genomic_DNA"/>
</dbReference>
<name>A0A2K9LFF3_9GAMM</name>